<protein>
    <submittedName>
        <fullName evidence="3">ATP-dependent zinc protease</fullName>
    </submittedName>
</protein>
<evidence type="ECO:0000259" key="2">
    <source>
        <dbReference type="Pfam" id="PF05618"/>
    </source>
</evidence>
<dbReference type="AlphaFoldDB" id="A0A974XNU1"/>
<dbReference type="GO" id="GO:0008233">
    <property type="term" value="F:peptidase activity"/>
    <property type="evidence" value="ECO:0007669"/>
    <property type="project" value="UniProtKB-KW"/>
</dbReference>
<evidence type="ECO:0000313" key="4">
    <source>
        <dbReference type="Proteomes" id="UP000663281"/>
    </source>
</evidence>
<dbReference type="Gene3D" id="2.40.70.10">
    <property type="entry name" value="Acid Proteases"/>
    <property type="match status" value="1"/>
</dbReference>
<organism evidence="3 4">
    <name type="scientific">Shewanella cyperi</name>
    <dbReference type="NCBI Taxonomy" id="2814292"/>
    <lineage>
        <taxon>Bacteria</taxon>
        <taxon>Pseudomonadati</taxon>
        <taxon>Pseudomonadota</taxon>
        <taxon>Gammaproteobacteria</taxon>
        <taxon>Alteromonadales</taxon>
        <taxon>Shewanellaceae</taxon>
        <taxon>Shewanella</taxon>
    </lineage>
</organism>
<evidence type="ECO:0000313" key="3">
    <source>
        <dbReference type="EMBL" id="QSX31837.1"/>
    </source>
</evidence>
<dbReference type="GO" id="GO:0006508">
    <property type="term" value="P:proteolysis"/>
    <property type="evidence" value="ECO:0007669"/>
    <property type="project" value="UniProtKB-KW"/>
</dbReference>
<sequence length="235" mass="26153">MLAGLTACAGTPKEQPLGPIPTDKQQLIDNQQLSEQLAQAQSSIINAISAEQAQARHSLSAIHKQLDKLQESLKHEPQPLPAVVPSPEACEASPLSDKFVLGEVEMVRVDELKTRFPTRIDTGAESSSLDARNILVFERDGRKWVRFDVFLQGEDKPPSSFEAKVARFVRIKQDAEGNDERRPVIHAHLKIGKYSAETDLNLTDRSHLEYPLLLGRQFMKDIAVVDVSQSFIHGK</sequence>
<name>A0A974XNU1_9GAMM</name>
<reference evidence="3 4" key="1">
    <citation type="submission" date="2021-03" db="EMBL/GenBank/DDBJ databases">
        <title>Novel species identification of genus Shewanella.</title>
        <authorList>
            <person name="Liu G."/>
            <person name="Zhang Q."/>
        </authorList>
    </citation>
    <scope>NUCLEOTIDE SEQUENCE [LARGE SCALE GENOMIC DNA]</scope>
    <source>
        <strain evidence="3 4">FJAT-53726</strain>
    </source>
</reference>
<dbReference type="InterPro" id="IPR008503">
    <property type="entry name" value="Asp_endopeptidase"/>
</dbReference>
<dbReference type="InterPro" id="IPR021109">
    <property type="entry name" value="Peptidase_aspartic_dom_sf"/>
</dbReference>
<dbReference type="SUPFAM" id="SSF50630">
    <property type="entry name" value="Acid proteases"/>
    <property type="match status" value="1"/>
</dbReference>
<dbReference type="EMBL" id="CP071504">
    <property type="protein sequence ID" value="QSX31837.1"/>
    <property type="molecule type" value="Genomic_DNA"/>
</dbReference>
<gene>
    <name evidence="3" type="ORF">JYB88_08355</name>
</gene>
<accession>A0A974XNU1</accession>
<dbReference type="Pfam" id="PF05618">
    <property type="entry name" value="Zn_protease"/>
    <property type="match status" value="1"/>
</dbReference>
<keyword evidence="4" id="KW-1185">Reference proteome</keyword>
<dbReference type="PANTHER" id="PTHR38037">
    <property type="entry name" value="ZN_PROTEASE DOMAIN-CONTAINING PROTEIN"/>
    <property type="match status" value="1"/>
</dbReference>
<keyword evidence="3" id="KW-0378">Hydrolase</keyword>
<evidence type="ECO:0000256" key="1">
    <source>
        <dbReference type="SAM" id="MobiDB-lite"/>
    </source>
</evidence>
<feature type="domain" description="Retropepsin-like aspartic endopeptidase" evidence="2">
    <location>
        <begin position="100"/>
        <end position="234"/>
    </location>
</feature>
<proteinExistence type="predicted"/>
<dbReference type="KEGG" id="scyp:JYB88_08355"/>
<feature type="region of interest" description="Disordered" evidence="1">
    <location>
        <begin position="1"/>
        <end position="23"/>
    </location>
</feature>
<dbReference type="PANTHER" id="PTHR38037:SF2">
    <property type="entry name" value="ATP-DEPENDENT ZINC PROTEASE DOMAIN-CONTAINING PROTEIN-RELATED"/>
    <property type="match status" value="1"/>
</dbReference>
<dbReference type="Proteomes" id="UP000663281">
    <property type="component" value="Chromosome"/>
</dbReference>
<keyword evidence="3" id="KW-0645">Protease</keyword>